<evidence type="ECO:0000256" key="6">
    <source>
        <dbReference type="ARBA" id="ARBA00017599"/>
    </source>
</evidence>
<keyword evidence="8" id="KW-0288">FMN</keyword>
<name>A0A7M5UYY9_9CNID</name>
<dbReference type="NCBIfam" id="NF003652">
    <property type="entry name" value="PRK05286.2-5"/>
    <property type="match status" value="1"/>
</dbReference>
<dbReference type="PANTHER" id="PTHR48109:SF4">
    <property type="entry name" value="DIHYDROOROTATE DEHYDROGENASE (QUINONE), MITOCHONDRIAL"/>
    <property type="match status" value="1"/>
</dbReference>
<dbReference type="InterPro" id="IPR050074">
    <property type="entry name" value="DHO_dehydrogenase"/>
</dbReference>
<evidence type="ECO:0000256" key="16">
    <source>
        <dbReference type="ARBA" id="ARBA00048639"/>
    </source>
</evidence>
<keyword evidence="13" id="KW-0560">Oxidoreductase</keyword>
<proteinExistence type="inferred from homology"/>
<keyword evidence="7" id="KW-0285">Flavoprotein</keyword>
<dbReference type="InterPro" id="IPR005719">
    <property type="entry name" value="Dihydroorotate_DH_2"/>
</dbReference>
<accession>A0A7M5UYY9</accession>
<reference evidence="18" key="1">
    <citation type="submission" date="2021-01" db="UniProtKB">
        <authorList>
            <consortium name="EnsemblMetazoa"/>
        </authorList>
    </citation>
    <scope>IDENTIFICATION</scope>
</reference>
<comment type="cofactor">
    <cofactor evidence="1">
        <name>FMN</name>
        <dbReference type="ChEBI" id="CHEBI:58210"/>
    </cofactor>
</comment>
<evidence type="ECO:0000256" key="12">
    <source>
        <dbReference type="ARBA" id="ARBA00022989"/>
    </source>
</evidence>
<dbReference type="EnsemblMetazoa" id="CLYHEMT006663.1">
    <property type="protein sequence ID" value="CLYHEMP006663.1"/>
    <property type="gene ID" value="CLYHEMG006663"/>
</dbReference>
<evidence type="ECO:0000256" key="2">
    <source>
        <dbReference type="ARBA" id="ARBA00004434"/>
    </source>
</evidence>
<dbReference type="GO" id="GO:0006207">
    <property type="term" value="P:'de novo' pyrimidine nucleobase biosynthetic process"/>
    <property type="evidence" value="ECO:0007669"/>
    <property type="project" value="InterPro"/>
</dbReference>
<sequence length="407" mass="43573">MARKLSVGAVGGLLGVAASSLLLMKTKNETVWENVTMPLIRLLDAEVAHRLSVRLASRGLVPSFPTSAADKEVLKTKVFGLDFDSPVGLAAGFDKNAECVDGMLKMGFDFVEVGSITPEPQEGNAKPRVFRLVEDEAVINRYGFNSFGMDTAYSNLTKRRNKPGIVSINLGKNKTTENAVDDYVKGVLKLGELANILVINVSSPNTPGLRKMQGRQELAELIEKVLEAKKTLSNNPPLVVKVAPDLTIEDKKDIAAVVTNAKTRVDGLVVTNTTITRPESLQAVDKTQKGGLSGKPLKELSTQCIKDMFDLTEGNIPIIGVGGISTGEDAYEKICSGASLIQLYSSLSTHGPPVVGKIKRELAKLLRDDGFASVADAVGCDVIPFGCPGTPTAKEQMHQINFVEAPK</sequence>
<evidence type="ECO:0000313" key="19">
    <source>
        <dbReference type="Proteomes" id="UP000594262"/>
    </source>
</evidence>
<protein>
    <recommendedName>
        <fullName evidence="6">Dihydroorotate dehydrogenase (quinone), mitochondrial</fullName>
        <ecNumber evidence="5">1.3.5.2</ecNumber>
    </recommendedName>
</protein>
<dbReference type="InterPro" id="IPR013785">
    <property type="entry name" value="Aldolase_TIM"/>
</dbReference>
<dbReference type="OrthoDB" id="14784at2759"/>
<evidence type="ECO:0000259" key="17">
    <source>
        <dbReference type="Pfam" id="PF01180"/>
    </source>
</evidence>
<dbReference type="RefSeq" id="XP_066913616.1">
    <property type="nucleotide sequence ID" value="XM_067057515.1"/>
</dbReference>
<comment type="pathway">
    <text evidence="3">Pyrimidine metabolism; UMP biosynthesis via de novo pathway; orotate from (S)-dihydroorotate (quinone route): step 1/1.</text>
</comment>
<dbReference type="InterPro" id="IPR005720">
    <property type="entry name" value="Dihydroorotate_DH_cat"/>
</dbReference>
<dbReference type="PROSITE" id="PS00912">
    <property type="entry name" value="DHODEHASE_2"/>
    <property type="match status" value="1"/>
</dbReference>
<evidence type="ECO:0000256" key="15">
    <source>
        <dbReference type="ARBA" id="ARBA00023136"/>
    </source>
</evidence>
<organism evidence="18 19">
    <name type="scientific">Clytia hemisphaerica</name>
    <dbReference type="NCBI Taxonomy" id="252671"/>
    <lineage>
        <taxon>Eukaryota</taxon>
        <taxon>Metazoa</taxon>
        <taxon>Cnidaria</taxon>
        <taxon>Hydrozoa</taxon>
        <taxon>Hydroidolina</taxon>
        <taxon>Leptothecata</taxon>
        <taxon>Obeliida</taxon>
        <taxon>Clytiidae</taxon>
        <taxon>Clytia</taxon>
    </lineage>
</organism>
<dbReference type="GeneID" id="136800904"/>
<evidence type="ECO:0000256" key="14">
    <source>
        <dbReference type="ARBA" id="ARBA00023128"/>
    </source>
</evidence>
<comment type="similarity">
    <text evidence="4">Belongs to the dihydroorotate dehydrogenase family. Type 2 subfamily.</text>
</comment>
<keyword evidence="9" id="KW-0812">Transmembrane</keyword>
<dbReference type="GO" id="GO:0005743">
    <property type="term" value="C:mitochondrial inner membrane"/>
    <property type="evidence" value="ECO:0007669"/>
    <property type="project" value="UniProtKB-SubCell"/>
</dbReference>
<dbReference type="NCBIfam" id="NF003645">
    <property type="entry name" value="PRK05286.1-2"/>
    <property type="match status" value="1"/>
</dbReference>
<evidence type="ECO:0000256" key="10">
    <source>
        <dbReference type="ARBA" id="ARBA00022792"/>
    </source>
</evidence>
<dbReference type="AlphaFoldDB" id="A0A7M5UYY9"/>
<dbReference type="SUPFAM" id="SSF51395">
    <property type="entry name" value="FMN-linked oxidoreductases"/>
    <property type="match status" value="1"/>
</dbReference>
<dbReference type="EC" id="1.3.5.2" evidence="5"/>
<dbReference type="Gene3D" id="3.20.20.70">
    <property type="entry name" value="Aldolase class I"/>
    <property type="match status" value="1"/>
</dbReference>
<evidence type="ECO:0000256" key="7">
    <source>
        <dbReference type="ARBA" id="ARBA00022630"/>
    </source>
</evidence>
<comment type="catalytic activity">
    <reaction evidence="16">
        <text>(S)-dihydroorotate + a quinone = orotate + a quinol</text>
        <dbReference type="Rhea" id="RHEA:30187"/>
        <dbReference type="ChEBI" id="CHEBI:24646"/>
        <dbReference type="ChEBI" id="CHEBI:30839"/>
        <dbReference type="ChEBI" id="CHEBI:30864"/>
        <dbReference type="ChEBI" id="CHEBI:132124"/>
        <dbReference type="EC" id="1.3.5.2"/>
    </reaction>
</comment>
<evidence type="ECO:0000256" key="3">
    <source>
        <dbReference type="ARBA" id="ARBA00005161"/>
    </source>
</evidence>
<evidence type="ECO:0000313" key="18">
    <source>
        <dbReference type="EnsemblMetazoa" id="CLYHEMP006663.1"/>
    </source>
</evidence>
<evidence type="ECO:0000256" key="4">
    <source>
        <dbReference type="ARBA" id="ARBA00005359"/>
    </source>
</evidence>
<evidence type="ECO:0000256" key="8">
    <source>
        <dbReference type="ARBA" id="ARBA00022643"/>
    </source>
</evidence>
<evidence type="ECO:0000256" key="11">
    <source>
        <dbReference type="ARBA" id="ARBA00022946"/>
    </source>
</evidence>
<dbReference type="UniPathway" id="UPA00070">
    <property type="reaction ID" value="UER00946"/>
</dbReference>
<keyword evidence="11" id="KW-0809">Transit peptide</keyword>
<dbReference type="FunFam" id="3.20.20.70:FF:000066">
    <property type="entry name" value="Dihydroorotate dehydrogenase (quinone), mitochondrial"/>
    <property type="match status" value="1"/>
</dbReference>
<keyword evidence="15" id="KW-0472">Membrane</keyword>
<dbReference type="PANTHER" id="PTHR48109">
    <property type="entry name" value="DIHYDROOROTATE DEHYDROGENASE (QUINONE), MITOCHONDRIAL-RELATED"/>
    <property type="match status" value="1"/>
</dbReference>
<dbReference type="Proteomes" id="UP000594262">
    <property type="component" value="Unplaced"/>
</dbReference>
<dbReference type="GO" id="GO:0044205">
    <property type="term" value="P:'de novo' UMP biosynthetic process"/>
    <property type="evidence" value="ECO:0007669"/>
    <property type="project" value="UniProtKB-UniPathway"/>
</dbReference>
<feature type="domain" description="Dihydroorotate dehydrogenase catalytic" evidence="17">
    <location>
        <begin position="74"/>
        <end position="366"/>
    </location>
</feature>
<dbReference type="GO" id="GO:0106430">
    <property type="term" value="F:dihydroorotate dehydrogenase (quinone) activity"/>
    <property type="evidence" value="ECO:0007669"/>
    <property type="project" value="UniProtKB-EC"/>
</dbReference>
<dbReference type="Pfam" id="PF01180">
    <property type="entry name" value="DHO_dh"/>
    <property type="match status" value="1"/>
</dbReference>
<dbReference type="CDD" id="cd04738">
    <property type="entry name" value="DHOD_2_like"/>
    <property type="match status" value="1"/>
</dbReference>
<keyword evidence="12" id="KW-1133">Transmembrane helix</keyword>
<evidence type="ECO:0000256" key="13">
    <source>
        <dbReference type="ARBA" id="ARBA00023002"/>
    </source>
</evidence>
<dbReference type="NCBIfam" id="TIGR01036">
    <property type="entry name" value="pyrD_sub2"/>
    <property type="match status" value="1"/>
</dbReference>
<evidence type="ECO:0000256" key="9">
    <source>
        <dbReference type="ARBA" id="ARBA00022692"/>
    </source>
</evidence>
<comment type="subcellular location">
    <subcellularLocation>
        <location evidence="2">Mitochondrion inner membrane</location>
        <topology evidence="2">Single-pass membrane protein</topology>
    </subcellularLocation>
</comment>
<evidence type="ECO:0000256" key="5">
    <source>
        <dbReference type="ARBA" id="ARBA00012791"/>
    </source>
</evidence>
<keyword evidence="19" id="KW-1185">Reference proteome</keyword>
<keyword evidence="14" id="KW-0496">Mitochondrion</keyword>
<keyword evidence="10" id="KW-0999">Mitochondrion inner membrane</keyword>
<evidence type="ECO:0000256" key="1">
    <source>
        <dbReference type="ARBA" id="ARBA00001917"/>
    </source>
</evidence>
<dbReference type="InterPro" id="IPR001295">
    <property type="entry name" value="Dihydroorotate_DH_CS"/>
</dbReference>